<sequence>MNTFKKRYISALLAASFTVAPFAQAFQEGDILVRAGLATVVPDDATSNVFVGSDLGFGLSVDNNTQLGLTFAYFFKDNWNVEVLAATPFKHDVNFAVADPLGTGNQLGEVTHLPPTVTVNYYFMGSTSAFQPYVGAGINYTIFFDEEFTDTNSGAGLQDLSLDDSLGLAFQLGADYKIDKTWFINGAIRWIDIDTQAEFNLSGTPGRVDDIQIDPMVYTLSVGYRF</sequence>
<reference evidence="2 3" key="1">
    <citation type="submission" date="2018-11" db="EMBL/GenBank/DDBJ databases">
        <authorList>
            <person name="Ye M.-Q."/>
            <person name="Du Z.-J."/>
        </authorList>
    </citation>
    <scope>NUCLEOTIDE SEQUENCE [LARGE SCALE GENOMIC DNA]</scope>
    <source>
        <strain evidence="2 3">U0105</strain>
    </source>
</reference>
<dbReference type="OrthoDB" id="9807574at2"/>
<dbReference type="PANTHER" id="PTHR36920:SF1">
    <property type="entry name" value="OUTER MEMBRANE PROTEIN W"/>
    <property type="match status" value="1"/>
</dbReference>
<dbReference type="Proteomes" id="UP000275281">
    <property type="component" value="Unassembled WGS sequence"/>
</dbReference>
<proteinExistence type="predicted"/>
<evidence type="ECO:0000256" key="1">
    <source>
        <dbReference type="SAM" id="SignalP"/>
    </source>
</evidence>
<dbReference type="InterPro" id="IPR005618">
    <property type="entry name" value="OMPW"/>
</dbReference>
<evidence type="ECO:0000313" key="2">
    <source>
        <dbReference type="EMBL" id="RPJ68083.1"/>
    </source>
</evidence>
<dbReference type="AlphaFoldDB" id="A0A3N5Y4L3"/>
<feature type="signal peptide" evidence="1">
    <location>
        <begin position="1"/>
        <end position="25"/>
    </location>
</feature>
<name>A0A3N5Y4L3_9ALTE</name>
<dbReference type="PANTHER" id="PTHR36920">
    <property type="match status" value="1"/>
</dbReference>
<keyword evidence="1" id="KW-0732">Signal</keyword>
<gene>
    <name evidence="2" type="ORF">DRW07_01330</name>
</gene>
<evidence type="ECO:0000313" key="3">
    <source>
        <dbReference type="Proteomes" id="UP000275281"/>
    </source>
</evidence>
<dbReference type="EMBL" id="RPOK01000001">
    <property type="protein sequence ID" value="RPJ68083.1"/>
    <property type="molecule type" value="Genomic_DNA"/>
</dbReference>
<dbReference type="RefSeq" id="WP_124026085.1">
    <property type="nucleotide sequence ID" value="NZ_JBHRSN010000005.1"/>
</dbReference>
<feature type="chain" id="PRO_5017945483" evidence="1">
    <location>
        <begin position="26"/>
        <end position="226"/>
    </location>
</feature>
<organism evidence="2 3">
    <name type="scientific">Alteromonas sediminis</name>
    <dbReference type="NCBI Taxonomy" id="2259342"/>
    <lineage>
        <taxon>Bacteria</taxon>
        <taxon>Pseudomonadati</taxon>
        <taxon>Pseudomonadota</taxon>
        <taxon>Gammaproteobacteria</taxon>
        <taxon>Alteromonadales</taxon>
        <taxon>Alteromonadaceae</taxon>
        <taxon>Alteromonas/Salinimonas group</taxon>
        <taxon>Alteromonas</taxon>
    </lineage>
</organism>
<protein>
    <submittedName>
        <fullName evidence="2">Outer membrane protein OmpW</fullName>
    </submittedName>
</protein>
<dbReference type="InterPro" id="IPR011250">
    <property type="entry name" value="OMP/PagP_B-barrel"/>
</dbReference>
<dbReference type="Gene3D" id="2.40.160.20">
    <property type="match status" value="1"/>
</dbReference>
<keyword evidence="3" id="KW-1185">Reference proteome</keyword>
<dbReference type="GO" id="GO:0055085">
    <property type="term" value="P:transmembrane transport"/>
    <property type="evidence" value="ECO:0007669"/>
    <property type="project" value="TreeGrafter"/>
</dbReference>
<comment type="caution">
    <text evidence="2">The sequence shown here is derived from an EMBL/GenBank/DDBJ whole genome shotgun (WGS) entry which is preliminary data.</text>
</comment>
<dbReference type="Pfam" id="PF03922">
    <property type="entry name" value="OmpW"/>
    <property type="match status" value="1"/>
</dbReference>
<accession>A0A3N5Y4L3</accession>
<dbReference type="GO" id="GO:0019867">
    <property type="term" value="C:outer membrane"/>
    <property type="evidence" value="ECO:0007669"/>
    <property type="project" value="InterPro"/>
</dbReference>
<dbReference type="SUPFAM" id="SSF56925">
    <property type="entry name" value="OMPA-like"/>
    <property type="match status" value="1"/>
</dbReference>